<comment type="caution">
    <text evidence="8">The sequence shown here is derived from an EMBL/GenBank/DDBJ whole genome shotgun (WGS) entry which is preliminary data.</text>
</comment>
<dbReference type="PRINTS" id="PR00344">
    <property type="entry name" value="BCTRLSENSOR"/>
</dbReference>
<evidence type="ECO:0000256" key="4">
    <source>
        <dbReference type="PROSITE-ProRule" id="PRU00169"/>
    </source>
</evidence>
<dbReference type="Pfam" id="PF00512">
    <property type="entry name" value="HisKA"/>
    <property type="match status" value="1"/>
</dbReference>
<keyword evidence="3 4" id="KW-0597">Phosphoprotein</keyword>
<protein>
    <recommendedName>
        <fullName evidence="2">histidine kinase</fullName>
        <ecNumber evidence="2">2.7.13.3</ecNumber>
    </recommendedName>
</protein>
<keyword evidence="5" id="KW-0812">Transmembrane</keyword>
<dbReference type="Gene3D" id="1.10.287.130">
    <property type="match status" value="1"/>
</dbReference>
<dbReference type="InterPro" id="IPR036097">
    <property type="entry name" value="HisK_dim/P_sf"/>
</dbReference>
<accession>A0A9X3TXM8</accession>
<dbReference type="CDD" id="cd00082">
    <property type="entry name" value="HisKA"/>
    <property type="match status" value="1"/>
</dbReference>
<evidence type="ECO:0000256" key="2">
    <source>
        <dbReference type="ARBA" id="ARBA00012438"/>
    </source>
</evidence>
<dbReference type="SMART" id="SM00387">
    <property type="entry name" value="HATPase_c"/>
    <property type="match status" value="1"/>
</dbReference>
<reference evidence="8" key="2">
    <citation type="journal article" date="2023" name="Syst. Appl. Microbiol.">
        <title>Govania unica gen. nov., sp. nov., a rare biosphere bacterium that represents a novel family in the class Alphaproteobacteria.</title>
        <authorList>
            <person name="Vandamme P."/>
            <person name="Peeters C."/>
            <person name="Hettiarachchi A."/>
            <person name="Cnockaert M."/>
            <person name="Carlier A."/>
        </authorList>
    </citation>
    <scope>NUCLEOTIDE SEQUENCE</scope>
    <source>
        <strain evidence="8">LMG 31809</strain>
    </source>
</reference>
<evidence type="ECO:0000256" key="3">
    <source>
        <dbReference type="ARBA" id="ARBA00022553"/>
    </source>
</evidence>
<dbReference type="Pfam" id="PF02518">
    <property type="entry name" value="HATPase_c"/>
    <property type="match status" value="1"/>
</dbReference>
<dbReference type="SUPFAM" id="SSF55874">
    <property type="entry name" value="ATPase domain of HSP90 chaperone/DNA topoisomerase II/histidine kinase"/>
    <property type="match status" value="1"/>
</dbReference>
<reference evidence="8" key="1">
    <citation type="submission" date="2022-08" db="EMBL/GenBank/DDBJ databases">
        <authorList>
            <person name="Vandamme P."/>
            <person name="Hettiarachchi A."/>
            <person name="Peeters C."/>
            <person name="Cnockaert M."/>
            <person name="Carlier A."/>
        </authorList>
    </citation>
    <scope>NUCLEOTIDE SEQUENCE</scope>
    <source>
        <strain evidence="8">LMG 31809</strain>
    </source>
</reference>
<dbReference type="InterPro" id="IPR003594">
    <property type="entry name" value="HATPase_dom"/>
</dbReference>
<dbReference type="SUPFAM" id="SSF47384">
    <property type="entry name" value="Homodimeric domain of signal transducing histidine kinase"/>
    <property type="match status" value="1"/>
</dbReference>
<dbReference type="SMART" id="SM00448">
    <property type="entry name" value="REC"/>
    <property type="match status" value="1"/>
</dbReference>
<dbReference type="PANTHER" id="PTHR43065">
    <property type="entry name" value="SENSOR HISTIDINE KINASE"/>
    <property type="match status" value="1"/>
</dbReference>
<evidence type="ECO:0000259" key="7">
    <source>
        <dbReference type="PROSITE" id="PS50110"/>
    </source>
</evidence>
<dbReference type="InterPro" id="IPR001789">
    <property type="entry name" value="Sig_transdc_resp-reg_receiver"/>
</dbReference>
<evidence type="ECO:0000259" key="6">
    <source>
        <dbReference type="PROSITE" id="PS50109"/>
    </source>
</evidence>
<proteinExistence type="predicted"/>
<dbReference type="Gene3D" id="3.40.50.2300">
    <property type="match status" value="1"/>
</dbReference>
<sequence>MRDEATAVPNMKAPSRRGLAGEGTALRRGLFVGVGLMIAVTSAGGAWYLTLAASEWLAGGVLAGIALACALFAIVTLLRESVGSVNSGDATLLFTALDMTMNGRVITDAAGVVTYANPAYRDMTGIKRGVAPSPIELVEGNASGMAAIARLLELAKTGGQGQEAVRLTLAHCGTRWLRFSASDTGGVGGTIVWQVVDVTNAAAVRDGAREAREVAGHILDAVGSGALSFDDQLRVRAINVTLSRWLGVASPASLAGEPLSSLLDEPVTGIDGLAVLAGRTLAFKGRHGALVNLEVAYADTVCLTELPSRAGVLVLRNPAEQSERLGVGDEAGEAARFRRYFADAPLGIATVDLTGQVYASNNLFQNIFSAGGGAGGQLLSEIIVAVDLPDVLARIREAIEKGGVPAPVEVRFMGSGEKQAQLYVHRLESGAGLDERAVLYVIDTTDQKNLEMQFAQSQKMQAVGQLAGGIAHDFNNLLTAITGFCDLLLVRHGPGDQSFADIMQVKQNANRAANLVRQLLAFSRQQTLRPKVLIITDVLAEISNLLRRLIGETIELKMIHGRNLGPVKVDQGQLEQVIINLAVNARDAMPTGGTLAIRTSDISSEDSRTLGHPMMPMGAYVMIEVSDTGTGIAKENLGKIFEPFFSTKEVGKGTGLGLSTVYGIVKQTGGFIFPDSSPGQGAIFRIYLPKYAGEVEQREVVTLVERPKDLTGKGNILLVEDEDAVRLFASRALKNKGYNVLEADSGEQALALVEKHGDSINLLISDVVMPNMDGPTLVQNIRERRYGMKIIFISGYAEDAFRKNLGKGAEFSFLPKPFSLKQLAEKVKDVLEDV</sequence>
<dbReference type="InterPro" id="IPR035965">
    <property type="entry name" value="PAS-like_dom_sf"/>
</dbReference>
<dbReference type="InterPro" id="IPR036890">
    <property type="entry name" value="HATPase_C_sf"/>
</dbReference>
<evidence type="ECO:0000313" key="9">
    <source>
        <dbReference type="Proteomes" id="UP001141619"/>
    </source>
</evidence>
<dbReference type="InterPro" id="IPR011006">
    <property type="entry name" value="CheY-like_superfamily"/>
</dbReference>
<dbReference type="SUPFAM" id="SSF55785">
    <property type="entry name" value="PYP-like sensor domain (PAS domain)"/>
    <property type="match status" value="2"/>
</dbReference>
<dbReference type="RefSeq" id="WP_274942931.1">
    <property type="nucleotide sequence ID" value="NZ_JANWOI010000001.1"/>
</dbReference>
<dbReference type="PROSITE" id="PS50109">
    <property type="entry name" value="HIS_KIN"/>
    <property type="match status" value="1"/>
</dbReference>
<evidence type="ECO:0000256" key="1">
    <source>
        <dbReference type="ARBA" id="ARBA00000085"/>
    </source>
</evidence>
<feature type="modified residue" description="4-aspartylphosphate" evidence="4">
    <location>
        <position position="766"/>
    </location>
</feature>
<dbReference type="Gene3D" id="3.30.450.20">
    <property type="entry name" value="PAS domain"/>
    <property type="match status" value="2"/>
</dbReference>
<dbReference type="SMART" id="SM00388">
    <property type="entry name" value="HisKA"/>
    <property type="match status" value="1"/>
</dbReference>
<dbReference type="Pfam" id="PF00072">
    <property type="entry name" value="Response_reg"/>
    <property type="match status" value="1"/>
</dbReference>
<comment type="catalytic activity">
    <reaction evidence="1">
        <text>ATP + protein L-histidine = ADP + protein N-phospho-L-histidine.</text>
        <dbReference type="EC" id="2.7.13.3"/>
    </reaction>
</comment>
<feature type="transmembrane region" description="Helical" evidence="5">
    <location>
        <begin position="30"/>
        <end position="50"/>
    </location>
</feature>
<evidence type="ECO:0000256" key="5">
    <source>
        <dbReference type="SAM" id="Phobius"/>
    </source>
</evidence>
<organism evidence="8 9">
    <name type="scientific">Govanella unica</name>
    <dbReference type="NCBI Taxonomy" id="2975056"/>
    <lineage>
        <taxon>Bacteria</taxon>
        <taxon>Pseudomonadati</taxon>
        <taxon>Pseudomonadota</taxon>
        <taxon>Alphaproteobacteria</taxon>
        <taxon>Emcibacterales</taxon>
        <taxon>Govanellaceae</taxon>
        <taxon>Govanella</taxon>
    </lineage>
</organism>
<dbReference type="Gene3D" id="3.30.565.10">
    <property type="entry name" value="Histidine kinase-like ATPase, C-terminal domain"/>
    <property type="match status" value="1"/>
</dbReference>
<dbReference type="GO" id="GO:0000155">
    <property type="term" value="F:phosphorelay sensor kinase activity"/>
    <property type="evidence" value="ECO:0007669"/>
    <property type="project" value="InterPro"/>
</dbReference>
<dbReference type="Proteomes" id="UP001141619">
    <property type="component" value="Unassembled WGS sequence"/>
</dbReference>
<dbReference type="InterPro" id="IPR004358">
    <property type="entry name" value="Sig_transdc_His_kin-like_C"/>
</dbReference>
<dbReference type="InterPro" id="IPR003661">
    <property type="entry name" value="HisK_dim/P_dom"/>
</dbReference>
<dbReference type="SMART" id="SM00091">
    <property type="entry name" value="PAS"/>
    <property type="match status" value="3"/>
</dbReference>
<evidence type="ECO:0000313" key="8">
    <source>
        <dbReference type="EMBL" id="MDA5193237.1"/>
    </source>
</evidence>
<name>A0A9X3TXM8_9PROT</name>
<dbReference type="PROSITE" id="PS50110">
    <property type="entry name" value="RESPONSE_REGULATORY"/>
    <property type="match status" value="1"/>
</dbReference>
<feature type="domain" description="Histidine kinase" evidence="6">
    <location>
        <begin position="469"/>
        <end position="692"/>
    </location>
</feature>
<dbReference type="SUPFAM" id="SSF52172">
    <property type="entry name" value="CheY-like"/>
    <property type="match status" value="1"/>
</dbReference>
<keyword evidence="5" id="KW-0472">Membrane</keyword>
<feature type="domain" description="Response regulatory" evidence="7">
    <location>
        <begin position="715"/>
        <end position="831"/>
    </location>
</feature>
<keyword evidence="9" id="KW-1185">Reference proteome</keyword>
<dbReference type="PANTHER" id="PTHR43065:SF42">
    <property type="entry name" value="TWO-COMPONENT SENSOR PPRA"/>
    <property type="match status" value="1"/>
</dbReference>
<gene>
    <name evidence="8" type="ORF">NYP16_04600</name>
</gene>
<dbReference type="InterPro" id="IPR000014">
    <property type="entry name" value="PAS"/>
</dbReference>
<dbReference type="AlphaFoldDB" id="A0A9X3TXM8"/>
<keyword evidence="5" id="KW-1133">Transmembrane helix</keyword>
<dbReference type="FunFam" id="1.10.287.130:FF:000037">
    <property type="entry name" value="Hybrid sensor histidine kinase/response regulator"/>
    <property type="match status" value="1"/>
</dbReference>
<dbReference type="InterPro" id="IPR005467">
    <property type="entry name" value="His_kinase_dom"/>
</dbReference>
<dbReference type="Pfam" id="PF13188">
    <property type="entry name" value="PAS_8"/>
    <property type="match status" value="1"/>
</dbReference>
<dbReference type="EMBL" id="JANWOI010000001">
    <property type="protein sequence ID" value="MDA5193237.1"/>
    <property type="molecule type" value="Genomic_DNA"/>
</dbReference>
<feature type="transmembrane region" description="Helical" evidence="5">
    <location>
        <begin position="56"/>
        <end position="78"/>
    </location>
</feature>
<dbReference type="EC" id="2.7.13.3" evidence="2"/>